<comment type="caution">
    <text evidence="1">The sequence shown here is derived from an EMBL/GenBank/DDBJ whole genome shotgun (WGS) entry which is preliminary data.</text>
</comment>
<evidence type="ECO:0000313" key="2">
    <source>
        <dbReference type="Proteomes" id="UP000772434"/>
    </source>
</evidence>
<protein>
    <submittedName>
        <fullName evidence="1">Uncharacterized protein</fullName>
    </submittedName>
</protein>
<organism evidence="1 2">
    <name type="scientific">Rhodocollybia butyracea</name>
    <dbReference type="NCBI Taxonomy" id="206335"/>
    <lineage>
        <taxon>Eukaryota</taxon>
        <taxon>Fungi</taxon>
        <taxon>Dikarya</taxon>
        <taxon>Basidiomycota</taxon>
        <taxon>Agaricomycotina</taxon>
        <taxon>Agaricomycetes</taxon>
        <taxon>Agaricomycetidae</taxon>
        <taxon>Agaricales</taxon>
        <taxon>Marasmiineae</taxon>
        <taxon>Omphalotaceae</taxon>
        <taxon>Rhodocollybia</taxon>
    </lineage>
</organism>
<dbReference type="Proteomes" id="UP000772434">
    <property type="component" value="Unassembled WGS sequence"/>
</dbReference>
<evidence type="ECO:0000313" key="1">
    <source>
        <dbReference type="EMBL" id="KAF9068862.1"/>
    </source>
</evidence>
<name>A0A9P5PUQ5_9AGAR</name>
<sequence length="150" mass="16846">MEKHILPVLAASISFTMNSADILVQTHGYVLLRIDRLDCCMHITSFPNFAAQAGPFHTLLQDNQFWGWRRHCLSGGIQTSEQDHVELAIGSEPQRVTQVLTGPGICATQAFRCLWYTEPSLPIGRSRGSSFSVPDIFHYTVNRVLEISWS</sequence>
<gene>
    <name evidence="1" type="ORF">BDP27DRAFT_763156</name>
</gene>
<reference evidence="1" key="1">
    <citation type="submission" date="2020-11" db="EMBL/GenBank/DDBJ databases">
        <authorList>
            <consortium name="DOE Joint Genome Institute"/>
            <person name="Ahrendt S."/>
            <person name="Riley R."/>
            <person name="Andreopoulos W."/>
            <person name="Labutti K."/>
            <person name="Pangilinan J."/>
            <person name="Ruiz-Duenas F.J."/>
            <person name="Barrasa J.M."/>
            <person name="Sanchez-Garcia M."/>
            <person name="Camarero S."/>
            <person name="Miyauchi S."/>
            <person name="Serrano A."/>
            <person name="Linde D."/>
            <person name="Babiker R."/>
            <person name="Drula E."/>
            <person name="Ayuso-Fernandez I."/>
            <person name="Pacheco R."/>
            <person name="Padilla G."/>
            <person name="Ferreira P."/>
            <person name="Barriuso J."/>
            <person name="Kellner H."/>
            <person name="Castanera R."/>
            <person name="Alfaro M."/>
            <person name="Ramirez L."/>
            <person name="Pisabarro A.G."/>
            <person name="Kuo A."/>
            <person name="Tritt A."/>
            <person name="Lipzen A."/>
            <person name="He G."/>
            <person name="Yan M."/>
            <person name="Ng V."/>
            <person name="Cullen D."/>
            <person name="Martin F."/>
            <person name="Rosso M.-N."/>
            <person name="Henrissat B."/>
            <person name="Hibbett D."/>
            <person name="Martinez A.T."/>
            <person name="Grigoriev I.V."/>
        </authorList>
    </citation>
    <scope>NUCLEOTIDE SEQUENCE</scope>
    <source>
        <strain evidence="1">AH 40177</strain>
    </source>
</reference>
<dbReference type="EMBL" id="JADNRY010000056">
    <property type="protein sequence ID" value="KAF9068862.1"/>
    <property type="molecule type" value="Genomic_DNA"/>
</dbReference>
<dbReference type="AlphaFoldDB" id="A0A9P5PUQ5"/>
<proteinExistence type="predicted"/>
<keyword evidence="2" id="KW-1185">Reference proteome</keyword>
<accession>A0A9P5PUQ5</accession>